<evidence type="ECO:0000313" key="3">
    <source>
        <dbReference type="Proteomes" id="UP000078237"/>
    </source>
</evidence>
<reference evidence="2 3" key="3">
    <citation type="submission" date="2016-01" db="EMBL/GenBank/DDBJ databases">
        <title>Madurella mycetomatis genome sequencing.</title>
        <authorList>
            <person name="Van De Sande W."/>
        </authorList>
    </citation>
    <scope>NUCLEOTIDE SEQUENCE [LARGE SCALE GENOMIC DNA]</scope>
    <source>
        <strain evidence="2">Mm55</strain>
        <strain evidence="3">mm55</strain>
    </source>
</reference>
<name>A0A175VSM8_9PEZI</name>
<dbReference type="STRING" id="100816.A0A175VSM8"/>
<dbReference type="EMBL" id="LCTW02000626">
    <property type="protein sequence ID" value="KXX72875.1"/>
    <property type="molecule type" value="Genomic_DNA"/>
</dbReference>
<accession>A0A175VSM8</accession>
<evidence type="ECO:0000313" key="1">
    <source>
        <dbReference type="EMBL" id="KXX72875.1"/>
    </source>
</evidence>
<sequence>MVAAAYAKDLLYRLAPIQGPISKHGEDEAREAREAREILEWITPINYGPRQSDFLRRRQPGTGQ</sequence>
<dbReference type="Proteomes" id="UP000078237">
    <property type="component" value="Unassembled WGS sequence"/>
</dbReference>
<proteinExistence type="predicted"/>
<dbReference type="VEuPathDB" id="FungiDB:MMYC01_209212"/>
<keyword evidence="3" id="KW-1185">Reference proteome</keyword>
<dbReference type="EMBL" id="LCTW02000372">
    <property type="protein sequence ID" value="KXX74245.1"/>
    <property type="molecule type" value="Genomic_DNA"/>
</dbReference>
<dbReference type="VEuPathDB" id="FungiDB:MMYC01_210327"/>
<protein>
    <submittedName>
        <fullName evidence="2">Uncharacterized protein</fullName>
    </submittedName>
</protein>
<gene>
    <name evidence="2" type="ORF">MMYC01_209212</name>
    <name evidence="1" type="ORF">MMYC01_210327</name>
</gene>
<evidence type="ECO:0000313" key="2">
    <source>
        <dbReference type="EMBL" id="KXX74245.1"/>
    </source>
</evidence>
<comment type="caution">
    <text evidence="2">The sequence shown here is derived from an EMBL/GenBank/DDBJ whole genome shotgun (WGS) entry which is preliminary data.</text>
</comment>
<organism evidence="2 3">
    <name type="scientific">Madurella mycetomatis</name>
    <dbReference type="NCBI Taxonomy" id="100816"/>
    <lineage>
        <taxon>Eukaryota</taxon>
        <taxon>Fungi</taxon>
        <taxon>Dikarya</taxon>
        <taxon>Ascomycota</taxon>
        <taxon>Pezizomycotina</taxon>
        <taxon>Sordariomycetes</taxon>
        <taxon>Sordariomycetidae</taxon>
        <taxon>Sordariales</taxon>
        <taxon>Sordariales incertae sedis</taxon>
        <taxon>Madurella</taxon>
    </lineage>
</organism>
<reference evidence="2" key="2">
    <citation type="submission" date="2015-06" db="EMBL/GenBank/DDBJ databases">
        <authorList>
            <person name="Hoefler B.C."/>
            <person name="Straight P.D."/>
        </authorList>
    </citation>
    <scope>NUCLEOTIDE SEQUENCE [LARGE SCALE GENOMIC DNA]</scope>
    <source>
        <strain evidence="2">Mm55</strain>
    </source>
</reference>
<dbReference type="AlphaFoldDB" id="A0A175VSM8"/>
<reference evidence="3" key="1">
    <citation type="submission" date="2015-06" db="EMBL/GenBank/DDBJ databases">
        <authorList>
            <person name="van de Sande W.W.J."/>
        </authorList>
    </citation>
    <scope>NUCLEOTIDE SEQUENCE [LARGE SCALE GENOMIC DNA]</scope>
    <source>
        <strain evidence="3">mm55</strain>
    </source>
</reference>